<sequence>MGDVIYLKDDPDECDGQPKPKAAAMTVSDSDAIALHELMQYVSIRCYDERFKERGLMKSAALRKHLKRMREILNRLPDYPGIDPFYYWSPPSEMAADQR</sequence>
<dbReference type="EMBL" id="WUEY01000050">
    <property type="protein sequence ID" value="NEI74996.1"/>
    <property type="molecule type" value="Genomic_DNA"/>
</dbReference>
<reference evidence="2 3" key="1">
    <citation type="submission" date="2019-12" db="EMBL/GenBank/DDBJ databases">
        <title>Rhizobium genotypes associated with high levels of biological nitrogen fixation by grain legumes in a temperate-maritime cropping system.</title>
        <authorList>
            <person name="Maluk M."/>
            <person name="Francesc Ferrando Molina F."/>
            <person name="Lopez Del Egido L."/>
            <person name="Lafos M."/>
            <person name="Langarica-Fuentes A."/>
            <person name="Gebre Yohannes G."/>
            <person name="Young M.W."/>
            <person name="Martin P."/>
            <person name="Gantlett R."/>
            <person name="Kenicer G."/>
            <person name="Hawes C."/>
            <person name="Begg G.S."/>
            <person name="Quilliam R.S."/>
            <person name="Squire G.R."/>
            <person name="Poole P.S."/>
            <person name="Young P.W."/>
            <person name="Iannetta P.M."/>
            <person name="James E.K."/>
        </authorList>
    </citation>
    <scope>NUCLEOTIDE SEQUENCE [LARGE SCALE GENOMIC DNA]</scope>
    <source>
        <strain evidence="2 3">JHI1118</strain>
    </source>
</reference>
<proteinExistence type="predicted"/>
<protein>
    <submittedName>
        <fullName evidence="2">Uncharacterized protein</fullName>
    </submittedName>
</protein>
<evidence type="ECO:0000313" key="3">
    <source>
        <dbReference type="Proteomes" id="UP000483035"/>
    </source>
</evidence>
<evidence type="ECO:0000256" key="1">
    <source>
        <dbReference type="SAM" id="MobiDB-lite"/>
    </source>
</evidence>
<comment type="caution">
    <text evidence="2">The sequence shown here is derived from an EMBL/GenBank/DDBJ whole genome shotgun (WGS) entry which is preliminary data.</text>
</comment>
<organism evidence="2 3">
    <name type="scientific">Rhizobium lusitanum</name>
    <dbReference type="NCBI Taxonomy" id="293958"/>
    <lineage>
        <taxon>Bacteria</taxon>
        <taxon>Pseudomonadati</taxon>
        <taxon>Pseudomonadota</taxon>
        <taxon>Alphaproteobacteria</taxon>
        <taxon>Hyphomicrobiales</taxon>
        <taxon>Rhizobiaceae</taxon>
        <taxon>Rhizobium/Agrobacterium group</taxon>
        <taxon>Rhizobium</taxon>
    </lineage>
</organism>
<dbReference type="AlphaFoldDB" id="A0A6L9ULG3"/>
<dbReference type="RefSeq" id="WP_163994921.1">
    <property type="nucleotide sequence ID" value="NZ_WUEY01000050.1"/>
</dbReference>
<name>A0A6L9ULG3_9HYPH</name>
<evidence type="ECO:0000313" key="2">
    <source>
        <dbReference type="EMBL" id="NEI74996.1"/>
    </source>
</evidence>
<dbReference type="Proteomes" id="UP000483035">
    <property type="component" value="Unassembled WGS sequence"/>
</dbReference>
<accession>A0A6L9ULG3</accession>
<feature type="region of interest" description="Disordered" evidence="1">
    <location>
        <begin position="1"/>
        <end position="23"/>
    </location>
</feature>
<gene>
    <name evidence="2" type="ORF">GR212_36310</name>
</gene>